<reference evidence="1" key="1">
    <citation type="journal article" date="2015" name="Nature">
        <title>Complex archaea that bridge the gap between prokaryotes and eukaryotes.</title>
        <authorList>
            <person name="Spang A."/>
            <person name="Saw J.H."/>
            <person name="Jorgensen S.L."/>
            <person name="Zaremba-Niedzwiedzka K."/>
            <person name="Martijn J."/>
            <person name="Lind A.E."/>
            <person name="van Eijk R."/>
            <person name="Schleper C."/>
            <person name="Guy L."/>
            <person name="Ettema T.J."/>
        </authorList>
    </citation>
    <scope>NUCLEOTIDE SEQUENCE</scope>
</reference>
<evidence type="ECO:0000313" key="1">
    <source>
        <dbReference type="EMBL" id="KKK49085.1"/>
    </source>
</evidence>
<dbReference type="AlphaFoldDB" id="A0A0F8WLH6"/>
<feature type="non-terminal residue" evidence="1">
    <location>
        <position position="1"/>
    </location>
</feature>
<dbReference type="EMBL" id="LAZR01068737">
    <property type="protein sequence ID" value="KKK49085.1"/>
    <property type="molecule type" value="Genomic_DNA"/>
</dbReference>
<proteinExistence type="predicted"/>
<protein>
    <submittedName>
        <fullName evidence="1">Uncharacterized protein</fullName>
    </submittedName>
</protein>
<organism evidence="1">
    <name type="scientific">marine sediment metagenome</name>
    <dbReference type="NCBI Taxonomy" id="412755"/>
    <lineage>
        <taxon>unclassified sequences</taxon>
        <taxon>metagenomes</taxon>
        <taxon>ecological metagenomes</taxon>
    </lineage>
</organism>
<gene>
    <name evidence="1" type="ORF">LCGC14_3138650</name>
</gene>
<name>A0A0F8WLH6_9ZZZZ</name>
<accession>A0A0F8WLH6</accession>
<sequence length="48" mass="5278">PAHFLGDFVLCLLHASAPWFAALNRQLPPASGFGSGNHRRAIFLYQVI</sequence>
<comment type="caution">
    <text evidence="1">The sequence shown here is derived from an EMBL/GenBank/DDBJ whole genome shotgun (WGS) entry which is preliminary data.</text>
</comment>